<sequence length="50" mass="5010">LSPDGTCGGHNGYVCPDSGFGDCCSQYGWCGSDPSGHCGAGCQTEFGNCD</sequence>
<comment type="caution">
    <text evidence="2">Lacks conserved residue(s) required for the propagation of feature annotation.</text>
</comment>
<evidence type="ECO:0000313" key="4">
    <source>
        <dbReference type="EMBL" id="KAF2742941.1"/>
    </source>
</evidence>
<dbReference type="OrthoDB" id="1193027at2759"/>
<keyword evidence="1 2" id="KW-0147">Chitin-binding</keyword>
<keyword evidence="5" id="KW-1185">Reference proteome</keyword>
<dbReference type="Gene3D" id="3.30.60.10">
    <property type="entry name" value="Endochitinase-like"/>
    <property type="match status" value="1"/>
</dbReference>
<dbReference type="SUPFAM" id="SSF57016">
    <property type="entry name" value="Plant lectins/antimicrobial peptides"/>
    <property type="match status" value="1"/>
</dbReference>
<dbReference type="EMBL" id="MU006602">
    <property type="protein sequence ID" value="KAF2742941.1"/>
    <property type="molecule type" value="Genomic_DNA"/>
</dbReference>
<dbReference type="Pfam" id="PF00187">
    <property type="entry name" value="Chitin_bind_1"/>
    <property type="match status" value="1"/>
</dbReference>
<protein>
    <submittedName>
        <fullName evidence="4">Carbohydrate-binding module family 18 protein</fullName>
    </submittedName>
</protein>
<proteinExistence type="predicted"/>
<dbReference type="InterPro" id="IPR001002">
    <property type="entry name" value="Chitin-bd_1"/>
</dbReference>
<dbReference type="AlphaFoldDB" id="A0A6A6V0U8"/>
<organism evidence="4 5">
    <name type="scientific">Sporormia fimetaria CBS 119925</name>
    <dbReference type="NCBI Taxonomy" id="1340428"/>
    <lineage>
        <taxon>Eukaryota</taxon>
        <taxon>Fungi</taxon>
        <taxon>Dikarya</taxon>
        <taxon>Ascomycota</taxon>
        <taxon>Pezizomycotina</taxon>
        <taxon>Dothideomycetes</taxon>
        <taxon>Pleosporomycetidae</taxon>
        <taxon>Pleosporales</taxon>
        <taxon>Sporormiaceae</taxon>
        <taxon>Sporormia</taxon>
    </lineage>
</organism>
<dbReference type="Proteomes" id="UP000799440">
    <property type="component" value="Unassembled WGS sequence"/>
</dbReference>
<feature type="non-terminal residue" evidence="4">
    <location>
        <position position="1"/>
    </location>
</feature>
<gene>
    <name evidence="4" type="ORF">M011DRAFT_377810</name>
</gene>
<evidence type="ECO:0000256" key="1">
    <source>
        <dbReference type="ARBA" id="ARBA00022669"/>
    </source>
</evidence>
<dbReference type="GO" id="GO:0008061">
    <property type="term" value="F:chitin binding"/>
    <property type="evidence" value="ECO:0007669"/>
    <property type="project" value="UniProtKB-UniRule"/>
</dbReference>
<dbReference type="InterPro" id="IPR036861">
    <property type="entry name" value="Endochitinase-like_sf"/>
</dbReference>
<dbReference type="PROSITE" id="PS50941">
    <property type="entry name" value="CHIT_BIND_I_2"/>
    <property type="match status" value="1"/>
</dbReference>
<name>A0A6A6V0U8_9PLEO</name>
<reference evidence="4" key="1">
    <citation type="journal article" date="2020" name="Stud. Mycol.">
        <title>101 Dothideomycetes genomes: a test case for predicting lifestyles and emergence of pathogens.</title>
        <authorList>
            <person name="Haridas S."/>
            <person name="Albert R."/>
            <person name="Binder M."/>
            <person name="Bloem J."/>
            <person name="Labutti K."/>
            <person name="Salamov A."/>
            <person name="Andreopoulos B."/>
            <person name="Baker S."/>
            <person name="Barry K."/>
            <person name="Bills G."/>
            <person name="Bluhm B."/>
            <person name="Cannon C."/>
            <person name="Castanera R."/>
            <person name="Culley D."/>
            <person name="Daum C."/>
            <person name="Ezra D."/>
            <person name="Gonzalez J."/>
            <person name="Henrissat B."/>
            <person name="Kuo A."/>
            <person name="Liang C."/>
            <person name="Lipzen A."/>
            <person name="Lutzoni F."/>
            <person name="Magnuson J."/>
            <person name="Mondo S."/>
            <person name="Nolan M."/>
            <person name="Ohm R."/>
            <person name="Pangilinan J."/>
            <person name="Park H.-J."/>
            <person name="Ramirez L."/>
            <person name="Alfaro M."/>
            <person name="Sun H."/>
            <person name="Tritt A."/>
            <person name="Yoshinaga Y."/>
            <person name="Zwiers L.-H."/>
            <person name="Turgeon B."/>
            <person name="Goodwin S."/>
            <person name="Spatafora J."/>
            <person name="Crous P."/>
            <person name="Grigoriev I."/>
        </authorList>
    </citation>
    <scope>NUCLEOTIDE SEQUENCE</scope>
    <source>
        <strain evidence="4">CBS 119925</strain>
    </source>
</reference>
<evidence type="ECO:0000313" key="5">
    <source>
        <dbReference type="Proteomes" id="UP000799440"/>
    </source>
</evidence>
<evidence type="ECO:0000256" key="2">
    <source>
        <dbReference type="PROSITE-ProRule" id="PRU00261"/>
    </source>
</evidence>
<feature type="non-terminal residue" evidence="4">
    <location>
        <position position="50"/>
    </location>
</feature>
<feature type="domain" description="Chitin-binding type-1" evidence="3">
    <location>
        <begin position="4"/>
        <end position="50"/>
    </location>
</feature>
<evidence type="ECO:0000259" key="3">
    <source>
        <dbReference type="PROSITE" id="PS50941"/>
    </source>
</evidence>
<accession>A0A6A6V0U8</accession>